<dbReference type="Gene3D" id="2.40.50.90">
    <property type="match status" value="1"/>
</dbReference>
<proteinExistence type="predicted"/>
<evidence type="ECO:0000313" key="2">
    <source>
        <dbReference type="Proteomes" id="UP001203512"/>
    </source>
</evidence>
<organism evidence="1 2">
    <name type="scientific">Sphingobium agri</name>
    <dbReference type="NCBI Taxonomy" id="2933566"/>
    <lineage>
        <taxon>Bacteria</taxon>
        <taxon>Pseudomonadati</taxon>
        <taxon>Pseudomonadota</taxon>
        <taxon>Alphaproteobacteria</taxon>
        <taxon>Sphingomonadales</taxon>
        <taxon>Sphingomonadaceae</taxon>
        <taxon>Sphingobium</taxon>
    </lineage>
</organism>
<keyword evidence="2" id="KW-1185">Reference proteome</keyword>
<protein>
    <recommendedName>
        <fullName evidence="3">Nuclease</fullName>
    </recommendedName>
</protein>
<accession>A0ABT0DUC0</accession>
<comment type="caution">
    <text evidence="1">The sequence shown here is derived from an EMBL/GenBank/DDBJ whole genome shotgun (WGS) entry which is preliminary data.</text>
</comment>
<dbReference type="Proteomes" id="UP001203512">
    <property type="component" value="Unassembled WGS sequence"/>
</dbReference>
<evidence type="ECO:0000313" key="1">
    <source>
        <dbReference type="EMBL" id="MCK0530700.1"/>
    </source>
</evidence>
<dbReference type="RefSeq" id="WP_247230284.1">
    <property type="nucleotide sequence ID" value="NZ_JALKHS010000006.1"/>
</dbReference>
<gene>
    <name evidence="1" type="ORF">MU848_03765</name>
</gene>
<dbReference type="SUPFAM" id="SSF50199">
    <property type="entry name" value="Staphylococcal nuclease"/>
    <property type="match status" value="1"/>
</dbReference>
<dbReference type="EMBL" id="JALKHS010000006">
    <property type="protein sequence ID" value="MCK0530700.1"/>
    <property type="molecule type" value="Genomic_DNA"/>
</dbReference>
<dbReference type="InterPro" id="IPR035437">
    <property type="entry name" value="SNase_OB-fold_sf"/>
</dbReference>
<evidence type="ECO:0008006" key="3">
    <source>
        <dbReference type="Google" id="ProtNLM"/>
    </source>
</evidence>
<reference evidence="1 2" key="1">
    <citation type="submission" date="2022-04" db="EMBL/GenBank/DDBJ databases">
        <authorList>
            <person name="Huq M.A."/>
        </authorList>
    </citation>
    <scope>NUCLEOTIDE SEQUENCE [LARGE SCALE GENOMIC DNA]</scope>
    <source>
        <strain evidence="1 2">MAH-33</strain>
    </source>
</reference>
<sequence length="136" mass="14597">MAVFLAWWWPSAKPLQAFDQNGDRFFCQVASVTDGDTLRCADGTRVRLHAVAARESDEGCSPGHPCPSASGAAATAALRELAGGQGLQCMRTGTSYNRVTAICSNEAGVEINCAMVQSGNAVIWERYNSERPICQR</sequence>
<name>A0ABT0DUC0_9SPHN</name>